<evidence type="ECO:0008006" key="3">
    <source>
        <dbReference type="Google" id="ProtNLM"/>
    </source>
</evidence>
<name>A0ABV6JFL1_9BACL</name>
<reference evidence="1 2" key="1">
    <citation type="submission" date="2024-09" db="EMBL/GenBank/DDBJ databases">
        <authorList>
            <person name="Sun Q."/>
            <person name="Mori K."/>
        </authorList>
    </citation>
    <scope>NUCLEOTIDE SEQUENCE [LARGE SCALE GENOMIC DNA]</scope>
    <source>
        <strain evidence="1 2">CCM 4839</strain>
    </source>
</reference>
<dbReference type="Gene3D" id="3.20.20.80">
    <property type="entry name" value="Glycosidases"/>
    <property type="match status" value="1"/>
</dbReference>
<keyword evidence="2" id="KW-1185">Reference proteome</keyword>
<dbReference type="PANTHER" id="PTHR43405">
    <property type="entry name" value="GLYCOSYL HYDROLASE DIGH"/>
    <property type="match status" value="1"/>
</dbReference>
<organism evidence="1 2">
    <name type="scientific">Paenibacillus mendelii</name>
    <dbReference type="NCBI Taxonomy" id="206163"/>
    <lineage>
        <taxon>Bacteria</taxon>
        <taxon>Bacillati</taxon>
        <taxon>Bacillota</taxon>
        <taxon>Bacilli</taxon>
        <taxon>Bacillales</taxon>
        <taxon>Paenibacillaceae</taxon>
        <taxon>Paenibacillus</taxon>
    </lineage>
</organism>
<dbReference type="InterPro" id="IPR052177">
    <property type="entry name" value="Divisome_Glycosyl_Hydrolase"/>
</dbReference>
<gene>
    <name evidence="1" type="ORF">ACFFJ8_25290</name>
</gene>
<dbReference type="SUPFAM" id="SSF51445">
    <property type="entry name" value="(Trans)glycosidases"/>
    <property type="match status" value="1"/>
</dbReference>
<dbReference type="RefSeq" id="WP_204815841.1">
    <property type="nucleotide sequence ID" value="NZ_JANHOF010000001.1"/>
</dbReference>
<protein>
    <recommendedName>
        <fullName evidence="3">Glycosyl hydrolase-like 10 domain-containing protein</fullName>
    </recommendedName>
</protein>
<proteinExistence type="predicted"/>
<comment type="caution">
    <text evidence="1">The sequence shown here is derived from an EMBL/GenBank/DDBJ whole genome shotgun (WGS) entry which is preliminary data.</text>
</comment>
<evidence type="ECO:0000313" key="2">
    <source>
        <dbReference type="Proteomes" id="UP001589818"/>
    </source>
</evidence>
<dbReference type="EMBL" id="JBHLVF010000041">
    <property type="protein sequence ID" value="MFC0394662.1"/>
    <property type="molecule type" value="Genomic_DNA"/>
</dbReference>
<accession>A0ABV6JFL1</accession>
<sequence>MRGELVLNEDNTHYYNSRRNPDITAAEVDAWVDQYAGTQVKELVLNVNCMRTSYASEVWEPVWSGFDPEGGEDQPLLASAGPAERNGAYQWIHMAWQLSMKGIDLYERWIARSRQLGISPWISIRMNDVHNVNDESHYLHNRLWRERPDLRRITGRFEEWTDRAFDYGHKEVRAYHFQLIREVVERYDVDGIELDWMRFGYHFRPGFESEGAVILTEFTSSVRKLLDEWEMKRGHRIKLSARVPSRPETALALGMDAAEWAQQGLIDQLVVTPFWETIETDMPIEIWKQLLRGTTVTLAAGLEVLIRAYPASKLRQMNTLETVRGAAMSFLNRGADRIYLFNYMDSQTAMADLHNYPNLLREAGHVETLRGKPRRHIVTYADTWAPGEASANILPVHCAAGRSRSIRIHIGEKPNQQAAMILIGMENGAGLLESGCRVYLNGQLCEWAGERILEKPCPEGAVFGFHIPDHAMKDGFHVIEVSTDHEVTLGWVEIAIGKLAPDA</sequence>
<evidence type="ECO:0000313" key="1">
    <source>
        <dbReference type="EMBL" id="MFC0394662.1"/>
    </source>
</evidence>
<dbReference type="PANTHER" id="PTHR43405:SF1">
    <property type="entry name" value="GLYCOSYL HYDROLASE DIGH"/>
    <property type="match status" value="1"/>
</dbReference>
<dbReference type="Proteomes" id="UP001589818">
    <property type="component" value="Unassembled WGS sequence"/>
</dbReference>
<dbReference type="InterPro" id="IPR017853">
    <property type="entry name" value="GH"/>
</dbReference>